<dbReference type="InterPro" id="IPR050553">
    <property type="entry name" value="Thioredoxin_ResA/DsbE_sf"/>
</dbReference>
<comment type="caution">
    <text evidence="6">The sequence shown here is derived from an EMBL/GenBank/DDBJ whole genome shotgun (WGS) entry which is preliminary data.</text>
</comment>
<evidence type="ECO:0000313" key="6">
    <source>
        <dbReference type="EMBL" id="MCW3807887.1"/>
    </source>
</evidence>
<evidence type="ECO:0000256" key="3">
    <source>
        <dbReference type="ARBA" id="ARBA00023157"/>
    </source>
</evidence>
<proteinExistence type="predicted"/>
<dbReference type="PANTHER" id="PTHR42852">
    <property type="entry name" value="THIOL:DISULFIDE INTERCHANGE PROTEIN DSBE"/>
    <property type="match status" value="1"/>
</dbReference>
<dbReference type="Pfam" id="PF00578">
    <property type="entry name" value="AhpC-TSA"/>
    <property type="match status" value="1"/>
</dbReference>
<evidence type="ECO:0000313" key="7">
    <source>
        <dbReference type="Proteomes" id="UP001207408"/>
    </source>
</evidence>
<keyword evidence="2" id="KW-0201">Cytochrome c-type biogenesis</keyword>
<dbReference type="InterPro" id="IPR013766">
    <property type="entry name" value="Thioredoxin_domain"/>
</dbReference>
<name>A0AAE3MIV8_9BACT</name>
<keyword evidence="4" id="KW-0676">Redox-active center</keyword>
<keyword evidence="3" id="KW-1015">Disulfide bond</keyword>
<dbReference type="RefSeq" id="WP_301202376.1">
    <property type="nucleotide sequence ID" value="NZ_JAPDPI010000067.1"/>
</dbReference>
<keyword evidence="7" id="KW-1185">Reference proteome</keyword>
<dbReference type="GO" id="GO:0016491">
    <property type="term" value="F:oxidoreductase activity"/>
    <property type="evidence" value="ECO:0007669"/>
    <property type="project" value="InterPro"/>
</dbReference>
<dbReference type="PROSITE" id="PS51352">
    <property type="entry name" value="THIOREDOXIN_2"/>
    <property type="match status" value="1"/>
</dbReference>
<comment type="subcellular location">
    <subcellularLocation>
        <location evidence="1">Cell envelope</location>
    </subcellularLocation>
</comment>
<dbReference type="InterPro" id="IPR000866">
    <property type="entry name" value="AhpC/TSA"/>
</dbReference>
<dbReference type="PROSITE" id="PS51257">
    <property type="entry name" value="PROKAR_LIPOPROTEIN"/>
    <property type="match status" value="1"/>
</dbReference>
<gene>
    <name evidence="6" type="ORF">OM074_19840</name>
</gene>
<dbReference type="GO" id="GO:0017004">
    <property type="term" value="P:cytochrome complex assembly"/>
    <property type="evidence" value="ECO:0007669"/>
    <property type="project" value="UniProtKB-KW"/>
</dbReference>
<dbReference type="AlphaFoldDB" id="A0AAE3MIV8"/>
<dbReference type="Proteomes" id="UP001207408">
    <property type="component" value="Unassembled WGS sequence"/>
</dbReference>
<evidence type="ECO:0000256" key="2">
    <source>
        <dbReference type="ARBA" id="ARBA00022748"/>
    </source>
</evidence>
<dbReference type="InterPro" id="IPR025380">
    <property type="entry name" value="DUF4369"/>
</dbReference>
<organism evidence="6 7">
    <name type="scientific">Plebeiibacterium marinum</name>
    <dbReference type="NCBI Taxonomy" id="2992111"/>
    <lineage>
        <taxon>Bacteria</taxon>
        <taxon>Pseudomonadati</taxon>
        <taxon>Bacteroidota</taxon>
        <taxon>Bacteroidia</taxon>
        <taxon>Marinilabiliales</taxon>
        <taxon>Marinilabiliaceae</taxon>
        <taxon>Plebeiibacterium</taxon>
    </lineage>
</organism>
<dbReference type="SUPFAM" id="SSF52833">
    <property type="entry name" value="Thioredoxin-like"/>
    <property type="match status" value="1"/>
</dbReference>
<evidence type="ECO:0000259" key="5">
    <source>
        <dbReference type="PROSITE" id="PS51352"/>
    </source>
</evidence>
<evidence type="ECO:0000256" key="1">
    <source>
        <dbReference type="ARBA" id="ARBA00004196"/>
    </source>
</evidence>
<dbReference type="CDD" id="cd02966">
    <property type="entry name" value="TlpA_like_family"/>
    <property type="match status" value="1"/>
</dbReference>
<dbReference type="GO" id="GO:0016209">
    <property type="term" value="F:antioxidant activity"/>
    <property type="evidence" value="ECO:0007669"/>
    <property type="project" value="InterPro"/>
</dbReference>
<feature type="domain" description="Thioredoxin" evidence="5">
    <location>
        <begin position="248"/>
        <end position="386"/>
    </location>
</feature>
<dbReference type="PANTHER" id="PTHR42852:SF6">
    <property type="entry name" value="THIOL:DISULFIDE INTERCHANGE PROTEIN DSBE"/>
    <property type="match status" value="1"/>
</dbReference>
<dbReference type="Pfam" id="PF14289">
    <property type="entry name" value="DUF4369"/>
    <property type="match status" value="1"/>
</dbReference>
<reference evidence="6" key="1">
    <citation type="submission" date="2022-10" db="EMBL/GenBank/DDBJ databases">
        <authorList>
            <person name="Yu W.X."/>
        </authorList>
    </citation>
    <scope>NUCLEOTIDE SEQUENCE</scope>
    <source>
        <strain evidence="6">D04</strain>
    </source>
</reference>
<sequence>MSRFILFFSLLLLLSACGEKNKMRVSGKIENGEGKVLYLKQLNLSGEVDVDSVVLKAKGNFKFSLPKLENPTFFLLKLSDKNFITLLADSTEKIEVIANAENLSKHYDVSSLGSNYIQALNTRFDRTKTEVDSLMKIYNDTPKDEKELIEEVRQDLIEVIDNQKVFVRDFVMANPRSFASYYAVFQRFDDGTLVLNAYDKEDLNLFSTVATSLSLFYPESPRSEQLKNFVLNIRKEIKIGELQSKLKNEAQSNIPDIEEEDLNGKKIKLSSLKGKLVLLSFWASWDEKSRKENKNLIKIYNKYKAKGFEVYQVSLDRSKILWEGAVEQDKLPWINVSDLRFTDSYPARIYNVQQLPANYLISKKGEVIGKDLFGRILDEKLNDLLN</sequence>
<accession>A0AAE3MIV8</accession>
<dbReference type="Gene3D" id="3.40.30.10">
    <property type="entry name" value="Glutaredoxin"/>
    <property type="match status" value="1"/>
</dbReference>
<dbReference type="EMBL" id="JAPDPI010000067">
    <property type="protein sequence ID" value="MCW3807887.1"/>
    <property type="molecule type" value="Genomic_DNA"/>
</dbReference>
<dbReference type="GO" id="GO:0030313">
    <property type="term" value="C:cell envelope"/>
    <property type="evidence" value="ECO:0007669"/>
    <property type="project" value="UniProtKB-SubCell"/>
</dbReference>
<evidence type="ECO:0000256" key="4">
    <source>
        <dbReference type="ARBA" id="ARBA00023284"/>
    </source>
</evidence>
<dbReference type="InterPro" id="IPR036249">
    <property type="entry name" value="Thioredoxin-like_sf"/>
</dbReference>
<protein>
    <submittedName>
        <fullName evidence="6">AhpC/TSA family protein</fullName>
    </submittedName>
</protein>